<dbReference type="RefSeq" id="XP_013759441.1">
    <property type="nucleotide sequence ID" value="XM_013903987.1"/>
</dbReference>
<keyword evidence="2" id="KW-0040">ANK repeat</keyword>
<name>A0A0L0D5L7_THETB</name>
<dbReference type="STRING" id="461836.A0A0L0D5L7"/>
<dbReference type="GeneID" id="25562202"/>
<dbReference type="eggNOG" id="KOG0504">
    <property type="taxonomic scope" value="Eukaryota"/>
</dbReference>
<proteinExistence type="predicted"/>
<dbReference type="PANTHER" id="PTHR24198">
    <property type="entry name" value="ANKYRIN REPEAT AND PROTEIN KINASE DOMAIN-CONTAINING PROTEIN"/>
    <property type="match status" value="1"/>
</dbReference>
<dbReference type="EMBL" id="GL349447">
    <property type="protein sequence ID" value="KNC47505.1"/>
    <property type="molecule type" value="Genomic_DNA"/>
</dbReference>
<dbReference type="SUPFAM" id="SSF48403">
    <property type="entry name" value="Ankyrin repeat"/>
    <property type="match status" value="1"/>
</dbReference>
<dbReference type="Pfam" id="PF12796">
    <property type="entry name" value="Ank_2"/>
    <property type="match status" value="2"/>
</dbReference>
<keyword evidence="4" id="KW-1185">Reference proteome</keyword>
<evidence type="ECO:0000313" key="3">
    <source>
        <dbReference type="EMBL" id="KNC47505.1"/>
    </source>
</evidence>
<evidence type="ECO:0000313" key="4">
    <source>
        <dbReference type="Proteomes" id="UP000054408"/>
    </source>
</evidence>
<dbReference type="SMART" id="SM00248">
    <property type="entry name" value="ANK"/>
    <property type="match status" value="7"/>
</dbReference>
<dbReference type="InterPro" id="IPR036770">
    <property type="entry name" value="Ankyrin_rpt-contain_sf"/>
</dbReference>
<organism evidence="3 4">
    <name type="scientific">Thecamonas trahens ATCC 50062</name>
    <dbReference type="NCBI Taxonomy" id="461836"/>
    <lineage>
        <taxon>Eukaryota</taxon>
        <taxon>Apusozoa</taxon>
        <taxon>Apusomonadida</taxon>
        <taxon>Apusomonadidae</taxon>
        <taxon>Thecamonas</taxon>
    </lineage>
</organism>
<gene>
    <name evidence="3" type="ORF">AMSG_02522</name>
</gene>
<dbReference type="PANTHER" id="PTHR24198:SF165">
    <property type="entry name" value="ANKYRIN REPEAT-CONTAINING PROTEIN-RELATED"/>
    <property type="match status" value="1"/>
</dbReference>
<sequence>MALLHVLPPELVHAIAYDAAVLTASDIVALACTCSRLHAALLGSPFSAARAHALAGIDVCIRRKLWYGAHRIVAAPAPAVDPHRSESDPLARTGGLAAIFDAADPLCRGWRKLVAALLDVNATTRPLRFGSRRTDTYVAMQVDRSVGVLAWSCGRDLPDLALELITAHKSLSPGAARQAGLVAALKDQLEVLKLLIVRGDFDLCALGDTALRIAARFGAVRTFEYLLASPEADPTAGGNYALHMAAEFGYLAIIQSLLGDSRVDLAAAHPVHAVKAAAESNHLDIVKLLLAHPDVDTTAAASAALLAASEFGHADVLAYLLTHTDANPSIRNSSALYMAAQSGSVAAVVLLLDDARVDPDAGHNAALFWASYHGHVDVVTTMLAHPRVDPSLDPGPLTTARRAGHLHIVHLLAAAGCPE</sequence>
<reference evidence="3 4" key="1">
    <citation type="submission" date="2010-05" db="EMBL/GenBank/DDBJ databases">
        <title>The Genome Sequence of Thecamonas trahens ATCC 50062.</title>
        <authorList>
            <consortium name="The Broad Institute Genome Sequencing Platform"/>
            <person name="Russ C."/>
            <person name="Cuomo C."/>
            <person name="Shea T."/>
            <person name="Young S.K."/>
            <person name="Zeng Q."/>
            <person name="Koehrsen M."/>
            <person name="Haas B."/>
            <person name="Borodovsky M."/>
            <person name="Guigo R."/>
            <person name="Alvarado L."/>
            <person name="Berlin A."/>
            <person name="Bochicchio J."/>
            <person name="Borenstein D."/>
            <person name="Chapman S."/>
            <person name="Chen Z."/>
            <person name="Freedman E."/>
            <person name="Gellesch M."/>
            <person name="Goldberg J."/>
            <person name="Griggs A."/>
            <person name="Gujja S."/>
            <person name="Heilman E."/>
            <person name="Heiman D."/>
            <person name="Hepburn T."/>
            <person name="Howarth C."/>
            <person name="Jen D."/>
            <person name="Larson L."/>
            <person name="Mehta T."/>
            <person name="Park D."/>
            <person name="Pearson M."/>
            <person name="Roberts A."/>
            <person name="Saif S."/>
            <person name="Shenoy N."/>
            <person name="Sisk P."/>
            <person name="Stolte C."/>
            <person name="Sykes S."/>
            <person name="Thomson T."/>
            <person name="Walk T."/>
            <person name="White J."/>
            <person name="Yandava C."/>
            <person name="Burger G."/>
            <person name="Gray M.W."/>
            <person name="Holland P.W.H."/>
            <person name="King N."/>
            <person name="Lang F.B.F."/>
            <person name="Roger A.J."/>
            <person name="Ruiz-Trillo I."/>
            <person name="Lander E."/>
            <person name="Nusbaum C."/>
        </authorList>
    </citation>
    <scope>NUCLEOTIDE SEQUENCE [LARGE SCALE GENOMIC DNA]</scope>
    <source>
        <strain evidence="3 4">ATCC 50062</strain>
    </source>
</reference>
<dbReference type="InterPro" id="IPR002110">
    <property type="entry name" value="Ankyrin_rpt"/>
</dbReference>
<protein>
    <submittedName>
        <fullName evidence="3">Ankyrin</fullName>
    </submittedName>
</protein>
<evidence type="ECO:0000256" key="2">
    <source>
        <dbReference type="ARBA" id="ARBA00023043"/>
    </source>
</evidence>
<dbReference type="AlphaFoldDB" id="A0A0L0D5L7"/>
<accession>A0A0L0D5L7</accession>
<dbReference type="OrthoDB" id="6781668at2759"/>
<keyword evidence="1" id="KW-0677">Repeat</keyword>
<dbReference type="Gene3D" id="1.25.40.20">
    <property type="entry name" value="Ankyrin repeat-containing domain"/>
    <property type="match status" value="3"/>
</dbReference>
<evidence type="ECO:0000256" key="1">
    <source>
        <dbReference type="ARBA" id="ARBA00022737"/>
    </source>
</evidence>
<dbReference type="Proteomes" id="UP000054408">
    <property type="component" value="Unassembled WGS sequence"/>
</dbReference>